<reference evidence="2 3" key="1">
    <citation type="journal article" date="2016" name="Nat. Commun.">
        <title>Thousands of microbial genomes shed light on interconnected biogeochemical processes in an aquifer system.</title>
        <authorList>
            <person name="Anantharaman K."/>
            <person name="Brown C.T."/>
            <person name="Hug L.A."/>
            <person name="Sharon I."/>
            <person name="Castelle C.J."/>
            <person name="Probst A.J."/>
            <person name="Thomas B.C."/>
            <person name="Singh A."/>
            <person name="Wilkins M.J."/>
            <person name="Karaoz U."/>
            <person name="Brodie E.L."/>
            <person name="Williams K.H."/>
            <person name="Hubbard S.S."/>
            <person name="Banfield J.F."/>
        </authorList>
    </citation>
    <scope>NUCLEOTIDE SEQUENCE [LARGE SCALE GENOMIC DNA]</scope>
</reference>
<evidence type="ECO:0000313" key="2">
    <source>
        <dbReference type="EMBL" id="OGG21063.1"/>
    </source>
</evidence>
<proteinExistence type="predicted"/>
<dbReference type="EMBL" id="MFJN01000030">
    <property type="protein sequence ID" value="OGG21063.1"/>
    <property type="molecule type" value="Genomic_DNA"/>
</dbReference>
<feature type="region of interest" description="Disordered" evidence="1">
    <location>
        <begin position="223"/>
        <end position="242"/>
    </location>
</feature>
<dbReference type="STRING" id="1798384.A3D03_05230"/>
<evidence type="ECO:0000256" key="1">
    <source>
        <dbReference type="SAM" id="MobiDB-lite"/>
    </source>
</evidence>
<sequence>MKKIVYSVIAVLLLAGGYFIFRNGVPFLGNKTTETNLPDILFLTSPVTEFTGKVDKVSDKAIWVSGKYSITSVPTLPNNPTNVPGQVITVPPLPPTKTLSYKVNIASYTQITRPDFTVVYLFNKNTPTPTPKLTVNDIKTGQVVTVSTTRDLRSNTSKEVEAYTIKLQPLMNKLTGKITSIKSNEGMIILKAMTPGRALMNEPTSAPVENEYAVSVTQATEISHLEPADTAKTGTTPKPPKPVKYDITDLKEGIQITVYADSDVIDNRKIKALRIEPAADFVSSKLSASSTPTLPPKK</sequence>
<evidence type="ECO:0000313" key="3">
    <source>
        <dbReference type="Proteomes" id="UP000177092"/>
    </source>
</evidence>
<organism evidence="2 3">
    <name type="scientific">Candidatus Gottesmanbacteria bacterium RIFCSPHIGHO2_02_FULL_40_13</name>
    <dbReference type="NCBI Taxonomy" id="1798384"/>
    <lineage>
        <taxon>Bacteria</taxon>
        <taxon>Candidatus Gottesmaniibacteriota</taxon>
    </lineage>
</organism>
<name>A0A1F6A980_9BACT</name>
<dbReference type="AlphaFoldDB" id="A0A1F6A980"/>
<accession>A0A1F6A980</accession>
<comment type="caution">
    <text evidence="2">The sequence shown here is derived from an EMBL/GenBank/DDBJ whole genome shotgun (WGS) entry which is preliminary data.</text>
</comment>
<dbReference type="Proteomes" id="UP000177092">
    <property type="component" value="Unassembled WGS sequence"/>
</dbReference>
<protein>
    <recommendedName>
        <fullName evidence="4">DUF5666 domain-containing protein</fullName>
    </recommendedName>
</protein>
<evidence type="ECO:0008006" key="4">
    <source>
        <dbReference type="Google" id="ProtNLM"/>
    </source>
</evidence>
<gene>
    <name evidence="2" type="ORF">A3D03_05230</name>
</gene>